<dbReference type="EMBL" id="FMPG01000003">
    <property type="protein sequence ID" value="SCS74074.1"/>
    <property type="molecule type" value="Genomic_DNA"/>
</dbReference>
<accession>A0A1D4KM15</accession>
<dbReference type="RefSeq" id="WP_069995270.1">
    <property type="nucleotide sequence ID" value="NZ_FMPG01000003.1"/>
</dbReference>
<dbReference type="EMBL" id="FMPI01000005">
    <property type="protein sequence ID" value="SCS74844.1"/>
    <property type="molecule type" value="Genomic_DNA"/>
</dbReference>
<reference evidence="1 4" key="1">
    <citation type="submission" date="2016-09" db="EMBL/GenBank/DDBJ databases">
        <authorList>
            <consortium name="Pathogen Informatics"/>
        </authorList>
    </citation>
    <scope>NUCLEOTIDE SEQUENCE [LARGE SCALE GENOMIC DNA]</scope>
    <source>
        <strain evidence="1 4">82B</strain>
    </source>
</reference>
<reference evidence="2 3" key="2">
    <citation type="submission" date="2016-09" db="EMBL/GenBank/DDBJ databases">
        <authorList>
            <consortium name="Pathogen Informatics"/>
            <person name="Sun Q."/>
            <person name="Inoue M."/>
        </authorList>
    </citation>
    <scope>NUCLEOTIDE SEQUENCE [LARGE SCALE GENOMIC DNA]</scope>
    <source>
        <strain evidence="2 3">82C</strain>
    </source>
</reference>
<dbReference type="AlphaFoldDB" id="A0A1D4KM15"/>
<dbReference type="Proteomes" id="UP000095768">
    <property type="component" value="Unassembled WGS sequence"/>
</dbReference>
<name>A0A1D4KM15_9STAP</name>
<keyword evidence="3" id="KW-1185">Reference proteome</keyword>
<evidence type="ECO:0000313" key="4">
    <source>
        <dbReference type="Proteomes" id="UP000095768"/>
    </source>
</evidence>
<evidence type="ECO:0000313" key="1">
    <source>
        <dbReference type="EMBL" id="SCS74074.1"/>
    </source>
</evidence>
<evidence type="ECO:0000313" key="3">
    <source>
        <dbReference type="Proteomes" id="UP000095412"/>
    </source>
</evidence>
<organism evidence="1 4">
    <name type="scientific">Staphylococcus caeli</name>
    <dbReference type="NCBI Taxonomy" id="2201815"/>
    <lineage>
        <taxon>Bacteria</taxon>
        <taxon>Bacillati</taxon>
        <taxon>Bacillota</taxon>
        <taxon>Bacilli</taxon>
        <taxon>Bacillales</taxon>
        <taxon>Staphylococcaceae</taxon>
        <taxon>Staphylococcus</taxon>
    </lineage>
</organism>
<proteinExistence type="predicted"/>
<dbReference type="Proteomes" id="UP000095412">
    <property type="component" value="Unassembled WGS sequence"/>
</dbReference>
<sequence>MNNITFVFGLNTIIYRLNAHTMEFQQIPISRENFETLTEEYFSSEFDFYFQDNVLIVLPTKLEPNQSWNKSLIVNNQVIEFNGKYIFFFNFRDLKNDIFFITPLTLPQIQLIKNTLYLTNRE</sequence>
<dbReference type="OrthoDB" id="3010314at2"/>
<protein>
    <submittedName>
        <fullName evidence="1">Uncharacterized protein</fullName>
    </submittedName>
</protein>
<evidence type="ECO:0000313" key="2">
    <source>
        <dbReference type="EMBL" id="SCS74844.1"/>
    </source>
</evidence>
<gene>
    <name evidence="1" type="ORF">SAMEA2297795_01026</name>
    <name evidence="2" type="ORF">SAMEA2297796_01077</name>
</gene>